<evidence type="ECO:0000256" key="11">
    <source>
        <dbReference type="ARBA" id="ARBA00022989"/>
    </source>
</evidence>
<dbReference type="SMART" id="SM00304">
    <property type="entry name" value="HAMP"/>
    <property type="match status" value="1"/>
</dbReference>
<dbReference type="SUPFAM" id="SSF47384">
    <property type="entry name" value="Homodimeric domain of signal transducing histidine kinase"/>
    <property type="match status" value="1"/>
</dbReference>
<dbReference type="InterPro" id="IPR003594">
    <property type="entry name" value="HATPase_dom"/>
</dbReference>
<dbReference type="Pfam" id="PF00512">
    <property type="entry name" value="HisKA"/>
    <property type="match status" value="1"/>
</dbReference>
<dbReference type="RefSeq" id="WP_209407179.1">
    <property type="nucleotide sequence ID" value="NZ_JAGIYQ010000015.1"/>
</dbReference>
<feature type="transmembrane region" description="Helical" evidence="14">
    <location>
        <begin position="174"/>
        <end position="198"/>
    </location>
</feature>
<keyword evidence="8" id="KW-0547">Nucleotide-binding</keyword>
<keyword evidence="5" id="KW-0597">Phosphoprotein</keyword>
<dbReference type="Pfam" id="PF00672">
    <property type="entry name" value="HAMP"/>
    <property type="match status" value="1"/>
</dbReference>
<dbReference type="SUPFAM" id="SSF158472">
    <property type="entry name" value="HAMP domain-like"/>
    <property type="match status" value="1"/>
</dbReference>
<evidence type="ECO:0000256" key="3">
    <source>
        <dbReference type="ARBA" id="ARBA00012438"/>
    </source>
</evidence>
<keyword evidence="18" id="KW-1185">Reference proteome</keyword>
<dbReference type="InterPro" id="IPR005467">
    <property type="entry name" value="His_kinase_dom"/>
</dbReference>
<protein>
    <recommendedName>
        <fullName evidence="3">histidine kinase</fullName>
        <ecNumber evidence="3">2.7.13.3</ecNumber>
    </recommendedName>
</protein>
<dbReference type="Pfam" id="PF02518">
    <property type="entry name" value="HATPase_c"/>
    <property type="match status" value="1"/>
</dbReference>
<evidence type="ECO:0000256" key="4">
    <source>
        <dbReference type="ARBA" id="ARBA00022475"/>
    </source>
</evidence>
<dbReference type="SMART" id="SM00387">
    <property type="entry name" value="HATPase_c"/>
    <property type="match status" value="1"/>
</dbReference>
<dbReference type="InterPro" id="IPR050398">
    <property type="entry name" value="HssS/ArlS-like"/>
</dbReference>
<evidence type="ECO:0000256" key="14">
    <source>
        <dbReference type="SAM" id="Phobius"/>
    </source>
</evidence>
<dbReference type="PANTHER" id="PTHR45528">
    <property type="entry name" value="SENSOR HISTIDINE KINASE CPXA"/>
    <property type="match status" value="1"/>
</dbReference>
<feature type="domain" description="Histidine kinase" evidence="15">
    <location>
        <begin position="280"/>
        <end position="496"/>
    </location>
</feature>
<evidence type="ECO:0000256" key="9">
    <source>
        <dbReference type="ARBA" id="ARBA00022777"/>
    </source>
</evidence>
<dbReference type="Gene3D" id="1.10.287.130">
    <property type="match status" value="1"/>
</dbReference>
<dbReference type="InterPro" id="IPR003660">
    <property type="entry name" value="HAMP_dom"/>
</dbReference>
<accession>A0A940NXH7</accession>
<keyword evidence="13 14" id="KW-0472">Membrane</keyword>
<evidence type="ECO:0000256" key="12">
    <source>
        <dbReference type="ARBA" id="ARBA00023012"/>
    </source>
</evidence>
<dbReference type="FunFam" id="1.10.287.130:FF:000001">
    <property type="entry name" value="Two-component sensor histidine kinase"/>
    <property type="match status" value="1"/>
</dbReference>
<keyword evidence="7 14" id="KW-0812">Transmembrane</keyword>
<dbReference type="PANTHER" id="PTHR45528:SF1">
    <property type="entry name" value="SENSOR HISTIDINE KINASE CPXA"/>
    <property type="match status" value="1"/>
</dbReference>
<evidence type="ECO:0000256" key="2">
    <source>
        <dbReference type="ARBA" id="ARBA00004651"/>
    </source>
</evidence>
<dbReference type="InterPro" id="IPR003661">
    <property type="entry name" value="HisK_dim/P_dom"/>
</dbReference>
<feature type="domain" description="HAMP" evidence="16">
    <location>
        <begin position="199"/>
        <end position="251"/>
    </location>
</feature>
<evidence type="ECO:0000313" key="17">
    <source>
        <dbReference type="EMBL" id="MBP0726838.1"/>
    </source>
</evidence>
<keyword evidence="6" id="KW-0808">Transferase</keyword>
<comment type="caution">
    <text evidence="17">The sequence shown here is derived from an EMBL/GenBank/DDBJ whole genome shotgun (WGS) entry which is preliminary data.</text>
</comment>
<comment type="catalytic activity">
    <reaction evidence="1">
        <text>ATP + protein L-histidine = ADP + protein N-phospho-L-histidine.</text>
        <dbReference type="EC" id="2.7.13.3"/>
    </reaction>
</comment>
<dbReference type="CDD" id="cd00082">
    <property type="entry name" value="HisKA"/>
    <property type="match status" value="1"/>
</dbReference>
<dbReference type="EC" id="2.7.13.3" evidence="3"/>
<keyword evidence="4" id="KW-1003">Cell membrane</keyword>
<evidence type="ECO:0000256" key="8">
    <source>
        <dbReference type="ARBA" id="ARBA00022741"/>
    </source>
</evidence>
<dbReference type="InterPro" id="IPR036890">
    <property type="entry name" value="HATPase_C_sf"/>
</dbReference>
<evidence type="ECO:0000256" key="5">
    <source>
        <dbReference type="ARBA" id="ARBA00022553"/>
    </source>
</evidence>
<dbReference type="InterPro" id="IPR004358">
    <property type="entry name" value="Sig_transdc_His_kin-like_C"/>
</dbReference>
<evidence type="ECO:0000256" key="10">
    <source>
        <dbReference type="ARBA" id="ARBA00022840"/>
    </source>
</evidence>
<evidence type="ECO:0000256" key="7">
    <source>
        <dbReference type="ARBA" id="ARBA00022692"/>
    </source>
</evidence>
<keyword evidence="12" id="KW-0902">Two-component regulatory system</keyword>
<dbReference type="GO" id="GO:0005524">
    <property type="term" value="F:ATP binding"/>
    <property type="evidence" value="ECO:0007669"/>
    <property type="project" value="UniProtKB-KW"/>
</dbReference>
<reference evidence="17" key="1">
    <citation type="submission" date="2021-04" db="EMBL/GenBank/DDBJ databases">
        <title>Genome seq and assembly of Bacillus sp.</title>
        <authorList>
            <person name="Chhetri G."/>
        </authorList>
    </citation>
    <scope>NUCLEOTIDE SEQUENCE</scope>
    <source>
        <strain evidence="17">RG28</strain>
    </source>
</reference>
<feature type="transmembrane region" description="Helical" evidence="14">
    <location>
        <begin position="12"/>
        <end position="31"/>
    </location>
</feature>
<dbReference type="SUPFAM" id="SSF55874">
    <property type="entry name" value="ATPase domain of HSP90 chaperone/DNA topoisomerase II/histidine kinase"/>
    <property type="match status" value="1"/>
</dbReference>
<dbReference type="GO" id="GO:0005886">
    <property type="term" value="C:plasma membrane"/>
    <property type="evidence" value="ECO:0007669"/>
    <property type="project" value="UniProtKB-SubCell"/>
</dbReference>
<dbReference type="AlphaFoldDB" id="A0A940NXH7"/>
<dbReference type="Proteomes" id="UP000682134">
    <property type="component" value="Unassembled WGS sequence"/>
</dbReference>
<dbReference type="SMART" id="SM00388">
    <property type="entry name" value="HisKA"/>
    <property type="match status" value="1"/>
</dbReference>
<dbReference type="InterPro" id="IPR036097">
    <property type="entry name" value="HisK_dim/P_sf"/>
</dbReference>
<organism evidence="17 18">
    <name type="scientific">Gottfriedia endophytica</name>
    <dbReference type="NCBI Taxonomy" id="2820819"/>
    <lineage>
        <taxon>Bacteria</taxon>
        <taxon>Bacillati</taxon>
        <taxon>Bacillota</taxon>
        <taxon>Bacilli</taxon>
        <taxon>Bacillales</taxon>
        <taxon>Bacillaceae</taxon>
        <taxon>Gottfriedia</taxon>
    </lineage>
</organism>
<dbReference type="CDD" id="cd00075">
    <property type="entry name" value="HATPase"/>
    <property type="match status" value="1"/>
</dbReference>
<dbReference type="EMBL" id="JAGIYQ010000015">
    <property type="protein sequence ID" value="MBP0726838.1"/>
    <property type="molecule type" value="Genomic_DNA"/>
</dbReference>
<gene>
    <name evidence="17" type="ORF">J5Y03_16905</name>
</gene>
<evidence type="ECO:0000256" key="13">
    <source>
        <dbReference type="ARBA" id="ARBA00023136"/>
    </source>
</evidence>
<evidence type="ECO:0000259" key="15">
    <source>
        <dbReference type="PROSITE" id="PS50109"/>
    </source>
</evidence>
<comment type="subcellular location">
    <subcellularLocation>
        <location evidence="2">Cell membrane</location>
        <topology evidence="2">Multi-pass membrane protein</topology>
    </subcellularLocation>
</comment>
<dbReference type="Gene3D" id="3.30.565.10">
    <property type="entry name" value="Histidine kinase-like ATPase, C-terminal domain"/>
    <property type="match status" value="1"/>
</dbReference>
<dbReference type="Gene3D" id="6.10.340.10">
    <property type="match status" value="1"/>
</dbReference>
<dbReference type="CDD" id="cd06225">
    <property type="entry name" value="HAMP"/>
    <property type="match status" value="1"/>
</dbReference>
<dbReference type="PRINTS" id="PR00344">
    <property type="entry name" value="BCTRLSENSOR"/>
</dbReference>
<evidence type="ECO:0000256" key="6">
    <source>
        <dbReference type="ARBA" id="ARBA00022679"/>
    </source>
</evidence>
<name>A0A940NXH7_9BACI</name>
<keyword evidence="11 14" id="KW-1133">Transmembrane helix</keyword>
<sequence length="496" mass="56900">MKSIRSKLLLTFISLIISLVGIGVLINHFFLEPFYVHQKTLILKNSSLEFKLLYKNKNKNLVSYVDNLEKSHGIYIEVISTDGVTRYSSLKAKADDKAKIISLFGEKSHSIKPRVPSNGIDHINEKLNKEQFYVTETTLKNIDLEFLLVASKLDDQNLLLIRTPISAIRESVGIYNYFLIYIGLALLCVGTVIALIMARSFTKPILRLNTMAKEITKLSFSKKWNSKRQDELGQLGRSMNELSGILSRFIKELNGKNETLTNQLEEKVKFEKKRRLFISNVSHELKTPITIIQSYTEGLQVGVNNTEEEKQEYLAIIMDEANKMERMVHDLLKLSKMQNSKVELIIEQVDFICLLNDMIRLYSPQFVEHQISFEFEKNSNELQIMTDRGKVQQILANYLNNALYHVNEQKIIKIKLIEKENSVIVSIYNSGKQIPENEMEAIWESFYRGDLARNREKGNVGLGLSIVKELSNLLNGNVGVKNEESGVAFWVELPKI</sequence>
<evidence type="ECO:0000259" key="16">
    <source>
        <dbReference type="PROSITE" id="PS50885"/>
    </source>
</evidence>
<keyword evidence="10" id="KW-0067">ATP-binding</keyword>
<dbReference type="PROSITE" id="PS50109">
    <property type="entry name" value="HIS_KIN"/>
    <property type="match status" value="1"/>
</dbReference>
<dbReference type="PROSITE" id="PS50885">
    <property type="entry name" value="HAMP"/>
    <property type="match status" value="1"/>
</dbReference>
<keyword evidence="9 17" id="KW-0418">Kinase</keyword>
<evidence type="ECO:0000256" key="1">
    <source>
        <dbReference type="ARBA" id="ARBA00000085"/>
    </source>
</evidence>
<proteinExistence type="predicted"/>
<dbReference type="GO" id="GO:0000155">
    <property type="term" value="F:phosphorelay sensor kinase activity"/>
    <property type="evidence" value="ECO:0007669"/>
    <property type="project" value="InterPro"/>
</dbReference>
<evidence type="ECO:0000313" key="18">
    <source>
        <dbReference type="Proteomes" id="UP000682134"/>
    </source>
</evidence>